<reference evidence="2" key="1">
    <citation type="submission" date="2022-11" db="UniProtKB">
        <authorList>
            <consortium name="WormBaseParasite"/>
        </authorList>
    </citation>
    <scope>IDENTIFICATION</scope>
</reference>
<name>A0AC34RPV5_9BILA</name>
<protein>
    <submittedName>
        <fullName evidence="2">Aminopeptidase</fullName>
    </submittedName>
</protein>
<proteinExistence type="predicted"/>
<sequence>MPARHAGNVVTTKEVSNGSCTYSLNRNCSKKPTVERSTPKQGETQLFFPPLRHRRKSNSHRNCVLCILITAIVIFALLVTLLIGQWASDGYLSQFSANGSFSNFSRAAKAFFFTENEVQSRPLQPVLTTTVETLIDTINSTVVQDLNSIAHHKNFSVFEVYPPVFNEDYAPAIHRTANSRSPEDPIIVLPKNVLPVHYDLILDFTEFSTGEHIHGNISVLFESFGNSTEDEIVFHAASNIFIHRLRIRRDGRPIGIRTVKRQFKRDLVKVQLKQRLKATWYTLELEFRTRICQSALEGAQCMKSLVPNSTSEVVTGFATKFEPVFARTFLPCWDEPGIKTTFNMSIKHLKNSTVLTNAERQDGSKVSNSNSNVQTTHFIPTPKMPIYLLAFVVGDYVPLEMRTDRNMPLTMWVAKEDVAASHFAANFSPVMFDRIEEDFGVLYPMSKMDFVAVKGFPVGGMENFGLVIYNDQNILLPPTFINEKNVGIDGIFEQYRIEKIITHEIVHQWFGNLVTMHDWPELWLNEGFASYFVYDFLNDNHPHLTDNEYYIRLIELLDRQTSISRIPLVRNLETVEEIDKMFDGLQLYTKGAVVVKMIKDLLGSFDFRAGISRYLKKNAYKSVTKDNLWASLPTYADHGAENERLEDVMESWLMNKGMPEVIISRNYEDHTIRITQRVCDQNRYIIYLNDATFITQGPKTRTKRASSDEIFREIAEDDRLVDILDEEGFKRTRNDSFEGRVKQFWIHNETIRFVDAELNANEYILANPHWVYPFKINYDLDNWKMLIEQLHKHPEEIASMSRAQLIVDAETYLKQSGVPYLYVKLLRYLEKETDLGVLLIGLDAVYSLIDMFSSTMVNGPILVYLTPVLQKFDKMLEKTSNDPELAAVWLLSPQRLSKLFQLRCIANFGSCQQNQQVEQWLAFPTALSAEHHQQITAICHYLFTQSGPKEIALLAGLLRQKTTQWAVILQLATCVRDETLIEEAVTRIVKSRNAVVYATVLQGSYSVQYNQKFREVFWKGIASLSLHERQMLFAVNTVRSWGTKTKAEHIKHPKSPKFSGINIW</sequence>
<evidence type="ECO:0000313" key="2">
    <source>
        <dbReference type="WBParaSite" id="JU765_v2.g907.t1"/>
    </source>
</evidence>
<organism evidence="1 2">
    <name type="scientific">Panagrolaimus sp. JU765</name>
    <dbReference type="NCBI Taxonomy" id="591449"/>
    <lineage>
        <taxon>Eukaryota</taxon>
        <taxon>Metazoa</taxon>
        <taxon>Ecdysozoa</taxon>
        <taxon>Nematoda</taxon>
        <taxon>Chromadorea</taxon>
        <taxon>Rhabditida</taxon>
        <taxon>Tylenchina</taxon>
        <taxon>Panagrolaimomorpha</taxon>
        <taxon>Panagrolaimoidea</taxon>
        <taxon>Panagrolaimidae</taxon>
        <taxon>Panagrolaimus</taxon>
    </lineage>
</organism>
<accession>A0AC34RPV5</accession>
<dbReference type="WBParaSite" id="JU765_v2.g907.t1">
    <property type="protein sequence ID" value="JU765_v2.g907.t1"/>
    <property type="gene ID" value="JU765_v2.g907"/>
</dbReference>
<evidence type="ECO:0000313" key="1">
    <source>
        <dbReference type="Proteomes" id="UP000887576"/>
    </source>
</evidence>
<dbReference type="Proteomes" id="UP000887576">
    <property type="component" value="Unplaced"/>
</dbReference>